<dbReference type="PROSITE" id="PS51782">
    <property type="entry name" value="LYSM"/>
    <property type="match status" value="1"/>
</dbReference>
<feature type="domain" description="LysM" evidence="1">
    <location>
        <begin position="10"/>
        <end position="54"/>
    </location>
</feature>
<name>A0A1Z5IQM9_9LACO</name>
<protein>
    <submittedName>
        <fullName evidence="2">LysM domain protein</fullName>
    </submittedName>
</protein>
<dbReference type="RefSeq" id="WP_089089035.1">
    <property type="nucleotide sequence ID" value="NZ_BCMH01000012.1"/>
</dbReference>
<reference evidence="2 3" key="1">
    <citation type="submission" date="2015-11" db="EMBL/GenBank/DDBJ databases">
        <title>Draft genome sequences of new species of the genus Lactobacillus isolated from orchardgrass silage.</title>
        <authorList>
            <person name="Tohno M."/>
            <person name="Tanizawa Y."/>
            <person name="Arita M."/>
        </authorList>
    </citation>
    <scope>NUCLEOTIDE SEQUENCE [LARGE SCALE GENOMIC DNA]</scope>
    <source>
        <strain evidence="2 3">IWT140</strain>
    </source>
</reference>
<dbReference type="Proteomes" id="UP000198430">
    <property type="component" value="Unassembled WGS sequence"/>
</dbReference>
<proteinExistence type="predicted"/>
<organism evidence="2 3">
    <name type="scientific">Secundilactobacillus pentosiphilus</name>
    <dbReference type="NCBI Taxonomy" id="1714682"/>
    <lineage>
        <taxon>Bacteria</taxon>
        <taxon>Bacillati</taxon>
        <taxon>Bacillota</taxon>
        <taxon>Bacilli</taxon>
        <taxon>Lactobacillales</taxon>
        <taxon>Lactobacillaceae</taxon>
        <taxon>Secundilactobacillus</taxon>
    </lineage>
</organism>
<evidence type="ECO:0000259" key="1">
    <source>
        <dbReference type="PROSITE" id="PS51782"/>
    </source>
</evidence>
<dbReference type="InterPro" id="IPR018392">
    <property type="entry name" value="LysM"/>
</dbReference>
<dbReference type="SMART" id="SM00257">
    <property type="entry name" value="LysM"/>
    <property type="match status" value="1"/>
</dbReference>
<dbReference type="InterPro" id="IPR036779">
    <property type="entry name" value="LysM_dom_sf"/>
</dbReference>
<accession>A0A1Z5IQM9</accession>
<keyword evidence="3" id="KW-1185">Reference proteome</keyword>
<dbReference type="Pfam" id="PF01476">
    <property type="entry name" value="LysM"/>
    <property type="match status" value="1"/>
</dbReference>
<dbReference type="SUPFAM" id="SSF54106">
    <property type="entry name" value="LysM domain"/>
    <property type="match status" value="1"/>
</dbReference>
<dbReference type="CDD" id="cd00118">
    <property type="entry name" value="LysM"/>
    <property type="match status" value="1"/>
</dbReference>
<comment type="caution">
    <text evidence="2">The sequence shown here is derived from an EMBL/GenBank/DDBJ whole genome shotgun (WGS) entry which is preliminary data.</text>
</comment>
<dbReference type="Gene3D" id="3.10.350.10">
    <property type="entry name" value="LysM domain"/>
    <property type="match status" value="1"/>
</dbReference>
<gene>
    <name evidence="2" type="ORF">IWT140_01712</name>
</gene>
<sequence length="58" mass="6659">MAQFNKEDFERYVVKPGDSEFTIAQQFHTSVGLLRKVNARLSGAYNVPGRKIYVPKQK</sequence>
<evidence type="ECO:0000313" key="2">
    <source>
        <dbReference type="EMBL" id="GAX04075.1"/>
    </source>
</evidence>
<dbReference type="EMBL" id="BCMH01000012">
    <property type="protein sequence ID" value="GAX04075.1"/>
    <property type="molecule type" value="Genomic_DNA"/>
</dbReference>
<dbReference type="AlphaFoldDB" id="A0A1Z5IQM9"/>
<evidence type="ECO:0000313" key="3">
    <source>
        <dbReference type="Proteomes" id="UP000198430"/>
    </source>
</evidence>